<dbReference type="Pfam" id="PF04195">
    <property type="entry name" value="Transposase_28"/>
    <property type="match status" value="1"/>
</dbReference>
<evidence type="ECO:0000313" key="5">
    <source>
        <dbReference type="Proteomes" id="UP001231189"/>
    </source>
</evidence>
<dbReference type="Proteomes" id="UP001231189">
    <property type="component" value="Unassembled WGS sequence"/>
</dbReference>
<organism evidence="4 5">
    <name type="scientific">Lolium multiflorum</name>
    <name type="common">Italian ryegrass</name>
    <name type="synonym">Lolium perenne subsp. multiflorum</name>
    <dbReference type="NCBI Taxonomy" id="4521"/>
    <lineage>
        <taxon>Eukaryota</taxon>
        <taxon>Viridiplantae</taxon>
        <taxon>Streptophyta</taxon>
        <taxon>Embryophyta</taxon>
        <taxon>Tracheophyta</taxon>
        <taxon>Spermatophyta</taxon>
        <taxon>Magnoliopsida</taxon>
        <taxon>Liliopsida</taxon>
        <taxon>Poales</taxon>
        <taxon>Poaceae</taxon>
        <taxon>BOP clade</taxon>
        <taxon>Pooideae</taxon>
        <taxon>Poodae</taxon>
        <taxon>Poeae</taxon>
        <taxon>Poeae Chloroplast Group 2 (Poeae type)</taxon>
        <taxon>Loliodinae</taxon>
        <taxon>Loliinae</taxon>
        <taxon>Lolium</taxon>
    </lineage>
</organism>
<feature type="region of interest" description="Disordered" evidence="2">
    <location>
        <begin position="373"/>
        <end position="435"/>
    </location>
</feature>
<sequence>MVKKKNPTLATSAVSSGAAAKTPPNPSRRSASDAPPPAPAPPAPSSSMVGPNPDDWPISTTTKRDEKKARSLGIISSNEGNVILPGATSRPNPPAGFTVMFLSFLYRGLSLPAHKFLRYLLRVYEIQLWQLTPNSILHLAIFITLCEAFLGIEPHFGLWKKIFFVKRYNCSGGSFVIGGVGFVARKEVNYFNFPMKESVQGWRLKWFYIRDSSAADSQLPQFCDVLEAKPKKSWKNILSPDEKPTVDKLFDKFLRIKESDGQTMIGTEIPIAPERLQDLLNDTSEKRDSSVPAGFHTEGNASPTDEHDDLMNPEAFFINPQCSADDISDTVGSMHDDDADRAAFVDAAAKKAEALPSKRSSGGFADEDDLYDFEEGFTEPPSKKAKSCTNLPNPAASEASTPAVAPTAQISTTSSLSRGNEIPLTAPVTASPPGKPDLRAVISSLEAFASQYTSLEADKAQLQKEVESSSSKLEGAIKMAVEALQEVDSLKDELEGLKKRLKAEEASRLAAEARMIEKDDLLRQSSLALLKAADIPAEVLDKLPNNSPANALSMTLESHQLVHDLFQKGKGAMARMHSMISPKIDQNKTLGQLIDAFSINTREVIEMENDMRSTYALAAIIRKKNKLAVDAERYALAELHRATESLNSLNPAEENKRIHKRVNALAQLSSLDEVFWKDHSKASTIAKFQDRVQQVHRFFDKCYKGLRVIWKTMFPLNAVPPTLLTLMSKFSNAKKIRSLVRAQLLAGAKAALVLVLVCHPSADLLAIANAVGELGPLYPKVDLPAAIVIERLEGTSMAPE</sequence>
<accession>A0AAD8VSS2</accession>
<dbReference type="AlphaFoldDB" id="A0AAD8VSS2"/>
<feature type="compositionally biased region" description="Polar residues" evidence="2">
    <location>
        <begin position="408"/>
        <end position="418"/>
    </location>
</feature>
<protein>
    <recommendedName>
        <fullName evidence="3">Transposase (putative) gypsy type domain-containing protein</fullName>
    </recommendedName>
</protein>
<feature type="region of interest" description="Disordered" evidence="2">
    <location>
        <begin position="283"/>
        <end position="308"/>
    </location>
</feature>
<keyword evidence="5" id="KW-1185">Reference proteome</keyword>
<feature type="region of interest" description="Disordered" evidence="2">
    <location>
        <begin position="1"/>
        <end position="71"/>
    </location>
</feature>
<gene>
    <name evidence="4" type="ORF">QYE76_021045</name>
</gene>
<feature type="compositionally biased region" description="Pro residues" evidence="2">
    <location>
        <begin position="34"/>
        <end position="44"/>
    </location>
</feature>
<feature type="domain" description="Transposase (putative) gypsy type" evidence="3">
    <location>
        <begin position="99"/>
        <end position="166"/>
    </location>
</feature>
<name>A0AAD8VSS2_LOLMU</name>
<dbReference type="PANTHER" id="PTHR33026:SF7">
    <property type="entry name" value="OS03G0100275 PROTEIN"/>
    <property type="match status" value="1"/>
</dbReference>
<evidence type="ECO:0000313" key="4">
    <source>
        <dbReference type="EMBL" id="KAK1615528.1"/>
    </source>
</evidence>
<dbReference type="PANTHER" id="PTHR33026">
    <property type="entry name" value="OS06G0360600 PROTEIN"/>
    <property type="match status" value="1"/>
</dbReference>
<proteinExistence type="predicted"/>
<evidence type="ECO:0000259" key="3">
    <source>
        <dbReference type="Pfam" id="PF04195"/>
    </source>
</evidence>
<feature type="coiled-coil region" evidence="1">
    <location>
        <begin position="445"/>
        <end position="514"/>
    </location>
</feature>
<dbReference type="InterPro" id="IPR007321">
    <property type="entry name" value="Transposase_28"/>
</dbReference>
<comment type="caution">
    <text evidence="4">The sequence shown here is derived from an EMBL/GenBank/DDBJ whole genome shotgun (WGS) entry which is preliminary data.</text>
</comment>
<keyword evidence="1" id="KW-0175">Coiled coil</keyword>
<evidence type="ECO:0000256" key="2">
    <source>
        <dbReference type="SAM" id="MobiDB-lite"/>
    </source>
</evidence>
<evidence type="ECO:0000256" key="1">
    <source>
        <dbReference type="SAM" id="Coils"/>
    </source>
</evidence>
<reference evidence="4" key="1">
    <citation type="submission" date="2023-07" db="EMBL/GenBank/DDBJ databases">
        <title>A chromosome-level genome assembly of Lolium multiflorum.</title>
        <authorList>
            <person name="Chen Y."/>
            <person name="Copetti D."/>
            <person name="Kolliker R."/>
            <person name="Studer B."/>
        </authorList>
    </citation>
    <scope>NUCLEOTIDE SEQUENCE</scope>
    <source>
        <strain evidence="4">02402/16</strain>
        <tissue evidence="4">Leaf</tissue>
    </source>
</reference>
<dbReference type="EMBL" id="JAUUTY010000006">
    <property type="protein sequence ID" value="KAK1615528.1"/>
    <property type="molecule type" value="Genomic_DNA"/>
</dbReference>